<reference evidence="7" key="2">
    <citation type="submission" date="2023-01" db="EMBL/GenBank/DDBJ databases">
        <authorList>
            <person name="Petersen C."/>
        </authorList>
    </citation>
    <scope>NUCLEOTIDE SEQUENCE</scope>
    <source>
        <strain evidence="7">IBT 17514</strain>
    </source>
</reference>
<dbReference type="GO" id="GO:0050660">
    <property type="term" value="F:flavin adenine dinucleotide binding"/>
    <property type="evidence" value="ECO:0007669"/>
    <property type="project" value="InterPro"/>
</dbReference>
<evidence type="ECO:0000256" key="4">
    <source>
        <dbReference type="ARBA" id="ARBA00022827"/>
    </source>
</evidence>
<gene>
    <name evidence="7" type="ORF">N7493_000093</name>
</gene>
<dbReference type="PANTHER" id="PTHR42877:SF8">
    <property type="entry name" value="MONOOXYGENASE"/>
    <property type="match status" value="1"/>
</dbReference>
<comment type="caution">
    <text evidence="7">The sequence shown here is derived from an EMBL/GenBank/DDBJ whole genome shotgun (WGS) entry which is preliminary data.</text>
</comment>
<accession>A0AAD6HVP7</accession>
<evidence type="ECO:0000256" key="3">
    <source>
        <dbReference type="ARBA" id="ARBA00022630"/>
    </source>
</evidence>
<dbReference type="Proteomes" id="UP001215712">
    <property type="component" value="Unassembled WGS sequence"/>
</dbReference>
<protein>
    <recommendedName>
        <fullName evidence="9">FAD/NAD(P)-binding domain-containing protein</fullName>
    </recommendedName>
</protein>
<evidence type="ECO:0000313" key="7">
    <source>
        <dbReference type="EMBL" id="KAJ5740221.1"/>
    </source>
</evidence>
<dbReference type="SUPFAM" id="SSF51905">
    <property type="entry name" value="FAD/NAD(P)-binding domain"/>
    <property type="match status" value="1"/>
</dbReference>
<comment type="cofactor">
    <cofactor evidence="1">
        <name>FAD</name>
        <dbReference type="ChEBI" id="CHEBI:57692"/>
    </cofactor>
</comment>
<dbReference type="InterPro" id="IPR036188">
    <property type="entry name" value="FAD/NAD-bd_sf"/>
</dbReference>
<comment type="similarity">
    <text evidence="2">Belongs to the FAD-binding monooxygenase family.</text>
</comment>
<keyword evidence="3" id="KW-0285">Flavoprotein</keyword>
<dbReference type="Pfam" id="PF13450">
    <property type="entry name" value="NAD_binding_8"/>
    <property type="match status" value="1"/>
</dbReference>
<evidence type="ECO:0008006" key="9">
    <source>
        <dbReference type="Google" id="ProtNLM"/>
    </source>
</evidence>
<keyword evidence="8" id="KW-1185">Reference proteome</keyword>
<dbReference type="GO" id="GO:0050661">
    <property type="term" value="F:NADP binding"/>
    <property type="evidence" value="ECO:0007669"/>
    <property type="project" value="InterPro"/>
</dbReference>
<sequence>MGDLPIPSNGSSTRKRQYHDDVDSQRTTRPIYTERHIRVICVGAGASGLLFAYKPQRSFSNFDLVIYEKNEQVGGTWWENKYPGFPKLDWSGTYASSKEIFSYFDSFMDKYALQHYCRMRHQVRSAIWNTQEHGYHVKIRDLNTNTEIDDFCDILINAGGVLSSWRWSAIPGLESYKGTLVHTANWDESLVSSGIQVLPAILPRVKGVTTFIREPTWVSPIPGLEQHIFTAEEKEAFATKPGLFTQYRKDIERGISSTFGVFLKNTQNQKETREYMTQQMEDKLRGTNLEGVLIPQWSVGCRRITPGVSYLESLGTENVNVVYGNIDAVTPLGCVSGGREYPVDVLICATGFDTTFRPRFPIIGPKGNNLQDEWQNEPQSYFGIAAAGIPNYLMFLGPNSPVGNGPVLLAIEAQADYMMKLIDRYQTTNIASFSPRPEAVADFITYKNRFMHGTVWADACQSWSKAGRPDGPITALWPGSTLHYIEVMDEVRTEDWETTYSGNRFDWLGNGYSQTECDETADWAYYIRGKDDSEYHSRGKKRRIATKSGTVKADAGSLQVFPKI</sequence>
<dbReference type="Gene3D" id="3.50.50.60">
    <property type="entry name" value="FAD/NAD(P)-binding domain"/>
    <property type="match status" value="2"/>
</dbReference>
<evidence type="ECO:0000256" key="5">
    <source>
        <dbReference type="ARBA" id="ARBA00023002"/>
    </source>
</evidence>
<keyword evidence="4" id="KW-0274">FAD</keyword>
<evidence type="ECO:0000256" key="2">
    <source>
        <dbReference type="ARBA" id="ARBA00010139"/>
    </source>
</evidence>
<proteinExistence type="inferred from homology"/>
<dbReference type="AlphaFoldDB" id="A0AAD6HVP7"/>
<dbReference type="InterPro" id="IPR051209">
    <property type="entry name" value="FAD-bind_Monooxygenase_sf"/>
</dbReference>
<evidence type="ECO:0000313" key="8">
    <source>
        <dbReference type="Proteomes" id="UP001215712"/>
    </source>
</evidence>
<name>A0AAD6HVP7_9EURO</name>
<keyword evidence="5" id="KW-0560">Oxidoreductase</keyword>
<reference evidence="7" key="1">
    <citation type="journal article" date="2023" name="IMA Fungus">
        <title>Comparative genomic study of the Penicillium genus elucidates a diverse pangenome and 15 lateral gene transfer events.</title>
        <authorList>
            <person name="Petersen C."/>
            <person name="Sorensen T."/>
            <person name="Nielsen M.R."/>
            <person name="Sondergaard T.E."/>
            <person name="Sorensen J.L."/>
            <person name="Fitzpatrick D.A."/>
            <person name="Frisvad J.C."/>
            <person name="Nielsen K.L."/>
        </authorList>
    </citation>
    <scope>NUCLEOTIDE SEQUENCE</scope>
    <source>
        <strain evidence="7">IBT 17514</strain>
    </source>
</reference>
<evidence type="ECO:0000256" key="6">
    <source>
        <dbReference type="SAM" id="MobiDB-lite"/>
    </source>
</evidence>
<dbReference type="EMBL" id="JAQJAN010000001">
    <property type="protein sequence ID" value="KAJ5740221.1"/>
    <property type="molecule type" value="Genomic_DNA"/>
</dbReference>
<dbReference type="PANTHER" id="PTHR42877">
    <property type="entry name" value="L-ORNITHINE N(5)-MONOOXYGENASE-RELATED"/>
    <property type="match status" value="1"/>
</dbReference>
<evidence type="ECO:0000256" key="1">
    <source>
        <dbReference type="ARBA" id="ARBA00001974"/>
    </source>
</evidence>
<dbReference type="InterPro" id="IPR000960">
    <property type="entry name" value="Flavin_mOase"/>
</dbReference>
<dbReference type="GO" id="GO:0016491">
    <property type="term" value="F:oxidoreductase activity"/>
    <property type="evidence" value="ECO:0007669"/>
    <property type="project" value="UniProtKB-KW"/>
</dbReference>
<organism evidence="7 8">
    <name type="scientific">Penicillium malachiteum</name>
    <dbReference type="NCBI Taxonomy" id="1324776"/>
    <lineage>
        <taxon>Eukaryota</taxon>
        <taxon>Fungi</taxon>
        <taxon>Dikarya</taxon>
        <taxon>Ascomycota</taxon>
        <taxon>Pezizomycotina</taxon>
        <taxon>Eurotiomycetes</taxon>
        <taxon>Eurotiomycetidae</taxon>
        <taxon>Eurotiales</taxon>
        <taxon>Aspergillaceae</taxon>
        <taxon>Penicillium</taxon>
    </lineage>
</organism>
<dbReference type="PRINTS" id="PR00370">
    <property type="entry name" value="FMOXYGENASE"/>
</dbReference>
<feature type="region of interest" description="Disordered" evidence="6">
    <location>
        <begin position="1"/>
        <end position="26"/>
    </location>
</feature>